<name>A0AAD7DKX6_MYCRO</name>
<dbReference type="Proteomes" id="UP001221757">
    <property type="component" value="Unassembled WGS sequence"/>
</dbReference>
<evidence type="ECO:0000313" key="1">
    <source>
        <dbReference type="EMBL" id="KAJ7693654.1"/>
    </source>
</evidence>
<dbReference type="EMBL" id="JARKIE010000045">
    <property type="protein sequence ID" value="KAJ7693654.1"/>
    <property type="molecule type" value="Genomic_DNA"/>
</dbReference>
<organism evidence="1 2">
    <name type="scientific">Mycena rosella</name>
    <name type="common">Pink bonnet</name>
    <name type="synonym">Agaricus rosellus</name>
    <dbReference type="NCBI Taxonomy" id="1033263"/>
    <lineage>
        <taxon>Eukaryota</taxon>
        <taxon>Fungi</taxon>
        <taxon>Dikarya</taxon>
        <taxon>Basidiomycota</taxon>
        <taxon>Agaricomycotina</taxon>
        <taxon>Agaricomycetes</taxon>
        <taxon>Agaricomycetidae</taxon>
        <taxon>Agaricales</taxon>
        <taxon>Marasmiineae</taxon>
        <taxon>Mycenaceae</taxon>
        <taxon>Mycena</taxon>
    </lineage>
</organism>
<gene>
    <name evidence="1" type="ORF">B0H17DRAFT_1059399</name>
</gene>
<dbReference type="AlphaFoldDB" id="A0AAD7DKX6"/>
<keyword evidence="2" id="KW-1185">Reference proteome</keyword>
<reference evidence="1" key="1">
    <citation type="submission" date="2023-03" db="EMBL/GenBank/DDBJ databases">
        <title>Massive genome expansion in bonnet fungi (Mycena s.s.) driven by repeated elements and novel gene families across ecological guilds.</title>
        <authorList>
            <consortium name="Lawrence Berkeley National Laboratory"/>
            <person name="Harder C.B."/>
            <person name="Miyauchi S."/>
            <person name="Viragh M."/>
            <person name="Kuo A."/>
            <person name="Thoen E."/>
            <person name="Andreopoulos B."/>
            <person name="Lu D."/>
            <person name="Skrede I."/>
            <person name="Drula E."/>
            <person name="Henrissat B."/>
            <person name="Morin E."/>
            <person name="Kohler A."/>
            <person name="Barry K."/>
            <person name="LaButti K."/>
            <person name="Morin E."/>
            <person name="Salamov A."/>
            <person name="Lipzen A."/>
            <person name="Mereny Z."/>
            <person name="Hegedus B."/>
            <person name="Baldrian P."/>
            <person name="Stursova M."/>
            <person name="Weitz H."/>
            <person name="Taylor A."/>
            <person name="Grigoriev I.V."/>
            <person name="Nagy L.G."/>
            <person name="Martin F."/>
            <person name="Kauserud H."/>
        </authorList>
    </citation>
    <scope>NUCLEOTIDE SEQUENCE</scope>
    <source>
        <strain evidence="1">CBHHK067</strain>
    </source>
</reference>
<accession>A0AAD7DKX6</accession>
<comment type="caution">
    <text evidence="1">The sequence shown here is derived from an EMBL/GenBank/DDBJ whole genome shotgun (WGS) entry which is preliminary data.</text>
</comment>
<feature type="non-terminal residue" evidence="1">
    <location>
        <position position="1"/>
    </location>
</feature>
<evidence type="ECO:0000313" key="2">
    <source>
        <dbReference type="Proteomes" id="UP001221757"/>
    </source>
</evidence>
<proteinExistence type="predicted"/>
<protein>
    <submittedName>
        <fullName evidence="1">Uncharacterized protein</fullName>
    </submittedName>
</protein>
<sequence length="72" mass="7668">MASSHAPMFCPVIILRLVPTLLHSAANDCSFLAFSVSEFLVILLKSLRILSSPSSSQLHVLASTEFLAVAAP</sequence>